<keyword evidence="5" id="KW-0677">Repeat</keyword>
<evidence type="ECO:0000313" key="10">
    <source>
        <dbReference type="EMBL" id="CAI4052569.1"/>
    </source>
</evidence>
<dbReference type="Gene3D" id="3.80.10.10">
    <property type="entry name" value="Ribonuclease Inhibitor"/>
    <property type="match status" value="1"/>
</dbReference>
<dbReference type="FunFam" id="3.80.10.10:FF:000629">
    <property type="entry name" value="U2 snRNP component"/>
    <property type="match status" value="1"/>
</dbReference>
<comment type="subcellular location">
    <subcellularLocation>
        <location evidence="1">Nucleus</location>
    </subcellularLocation>
</comment>
<dbReference type="PANTHER" id="PTHR10552">
    <property type="entry name" value="U2 SMALL NUCLEAR RIBONUCLEOPROTEIN A"/>
    <property type="match status" value="1"/>
</dbReference>
<sequence length="238" mass="27061">MKFTPSIVIDAPQYYVDHFNGKHNVDKCVILRDLQLESDTESMPSSMKHLTKPTHILDLTNNDLLTIPDLSSRDDIHTLLLARNNIVDVDGRLLPMNLQNLTLSNNGLRRFEELQYLRRAPKTLKTLTLLGNQVCHLANYREQVLRLVPHLETLDFQNVTTEERKAVLKLTGRVDAVTPRAIDAATKNNGSRDKTMEIMNLVVSKMTVERRDELKKQLAEATSLEEIARLERLLSGGV</sequence>
<name>A0AA35NN56_SACUV</name>
<comment type="similarity">
    <text evidence="8">Belongs to the U2 small nuclear ribonucleoprotein A family.</text>
</comment>
<gene>
    <name evidence="10" type="primary">SUVC16G0690</name>
    <name evidence="10" type="ORF">SUVC_16G0690</name>
</gene>
<dbReference type="PANTHER" id="PTHR10552:SF6">
    <property type="entry name" value="U2 SMALL NUCLEAR RIBONUCLEOPROTEIN A"/>
    <property type="match status" value="1"/>
</dbReference>
<dbReference type="GO" id="GO:0000398">
    <property type="term" value="P:mRNA splicing, via spliceosome"/>
    <property type="evidence" value="ECO:0007669"/>
    <property type="project" value="InterPro"/>
</dbReference>
<dbReference type="InterPro" id="IPR001611">
    <property type="entry name" value="Leu-rich_rpt"/>
</dbReference>
<evidence type="ECO:0000256" key="9">
    <source>
        <dbReference type="ARBA" id="ARBA00024238"/>
    </source>
</evidence>
<evidence type="ECO:0000256" key="6">
    <source>
        <dbReference type="ARBA" id="ARBA00023187"/>
    </source>
</evidence>
<dbReference type="InterPro" id="IPR032675">
    <property type="entry name" value="LRR_dom_sf"/>
</dbReference>
<dbReference type="EMBL" id="OX365927">
    <property type="protein sequence ID" value="CAI4052569.1"/>
    <property type="molecule type" value="Genomic_DNA"/>
</dbReference>
<dbReference type="AlphaFoldDB" id="A0AA35NN56"/>
<dbReference type="GO" id="GO:0030620">
    <property type="term" value="F:U2 snRNA binding"/>
    <property type="evidence" value="ECO:0007669"/>
    <property type="project" value="InterPro"/>
</dbReference>
<evidence type="ECO:0000313" key="11">
    <source>
        <dbReference type="Proteomes" id="UP001162090"/>
    </source>
</evidence>
<keyword evidence="4" id="KW-0747">Spliceosome</keyword>
<reference evidence="10" key="1">
    <citation type="submission" date="2022-10" db="EMBL/GenBank/DDBJ databases">
        <authorList>
            <person name="Byrne P K."/>
        </authorList>
    </citation>
    <scope>NUCLEOTIDE SEQUENCE</scope>
    <source>
        <strain evidence="10">CBS7001</strain>
    </source>
</reference>
<dbReference type="Pfam" id="PF14580">
    <property type="entry name" value="LRR_9"/>
    <property type="match status" value="1"/>
</dbReference>
<evidence type="ECO:0000256" key="5">
    <source>
        <dbReference type="ARBA" id="ARBA00022737"/>
    </source>
</evidence>
<evidence type="ECO:0000256" key="4">
    <source>
        <dbReference type="ARBA" id="ARBA00022728"/>
    </source>
</evidence>
<evidence type="ECO:0000256" key="2">
    <source>
        <dbReference type="ARBA" id="ARBA00022614"/>
    </source>
</evidence>
<evidence type="ECO:0000256" key="3">
    <source>
        <dbReference type="ARBA" id="ARBA00022664"/>
    </source>
</evidence>
<keyword evidence="6" id="KW-0508">mRNA splicing</keyword>
<evidence type="ECO:0000256" key="7">
    <source>
        <dbReference type="ARBA" id="ARBA00023242"/>
    </source>
</evidence>
<organism evidence="10 11">
    <name type="scientific">Saccharomyces uvarum</name>
    <name type="common">Yeast</name>
    <name type="synonym">Saccharomyces bayanus var. uvarum</name>
    <dbReference type="NCBI Taxonomy" id="230603"/>
    <lineage>
        <taxon>Eukaryota</taxon>
        <taxon>Fungi</taxon>
        <taxon>Dikarya</taxon>
        <taxon>Ascomycota</taxon>
        <taxon>Saccharomycotina</taxon>
        <taxon>Saccharomycetes</taxon>
        <taxon>Saccharomycetales</taxon>
        <taxon>Saccharomycetaceae</taxon>
        <taxon>Saccharomyces</taxon>
    </lineage>
</organism>
<accession>A0AA35NN56</accession>
<dbReference type="GO" id="GO:0005681">
    <property type="term" value="C:spliceosomal complex"/>
    <property type="evidence" value="ECO:0007669"/>
    <property type="project" value="UniProtKB-KW"/>
</dbReference>
<proteinExistence type="inferred from homology"/>
<dbReference type="GO" id="GO:0005686">
    <property type="term" value="C:U2 snRNP"/>
    <property type="evidence" value="ECO:0007669"/>
    <property type="project" value="TreeGrafter"/>
</dbReference>
<keyword evidence="3" id="KW-0507">mRNA processing</keyword>
<protein>
    <recommendedName>
        <fullName evidence="9">U2 small nuclear ribonucleoprotein A'</fullName>
    </recommendedName>
</protein>
<evidence type="ECO:0000256" key="1">
    <source>
        <dbReference type="ARBA" id="ARBA00004123"/>
    </source>
</evidence>
<dbReference type="Proteomes" id="UP001162090">
    <property type="component" value="Chromosome 16"/>
</dbReference>
<dbReference type="PROSITE" id="PS51450">
    <property type="entry name" value="LRR"/>
    <property type="match status" value="1"/>
</dbReference>
<evidence type="ECO:0000256" key="8">
    <source>
        <dbReference type="ARBA" id="ARBA00024196"/>
    </source>
</evidence>
<keyword evidence="2" id="KW-0433">Leucine-rich repeat</keyword>
<keyword evidence="7" id="KW-0539">Nucleus</keyword>
<dbReference type="InterPro" id="IPR044640">
    <property type="entry name" value="RU2A"/>
</dbReference>
<dbReference type="SUPFAM" id="SSF52058">
    <property type="entry name" value="L domain-like"/>
    <property type="match status" value="1"/>
</dbReference>